<dbReference type="CDD" id="cd06779">
    <property type="entry name" value="cpPDZ_Deg_HtrA-like"/>
    <property type="match status" value="1"/>
</dbReference>
<keyword evidence="5" id="KW-0812">Transmembrane</keyword>
<dbReference type="Gene3D" id="2.40.10.10">
    <property type="entry name" value="Trypsin-like serine proteases"/>
    <property type="match status" value="2"/>
</dbReference>
<dbReference type="InterPro" id="IPR043504">
    <property type="entry name" value="Peptidase_S1_PA_chymotrypsin"/>
</dbReference>
<reference evidence="7" key="1">
    <citation type="submission" date="2019-11" db="EMBL/GenBank/DDBJ databases">
        <authorList>
            <person name="Feng L."/>
        </authorList>
    </citation>
    <scope>NUCLEOTIDE SEQUENCE</scope>
    <source>
        <strain evidence="7">BhanseniiLFYP23</strain>
    </source>
</reference>
<dbReference type="Gene3D" id="2.30.42.10">
    <property type="match status" value="1"/>
</dbReference>
<dbReference type="PROSITE" id="PS50106">
    <property type="entry name" value="PDZ"/>
    <property type="match status" value="1"/>
</dbReference>
<keyword evidence="5" id="KW-0472">Membrane</keyword>
<dbReference type="Pfam" id="PF13365">
    <property type="entry name" value="Trypsin_2"/>
    <property type="match status" value="1"/>
</dbReference>
<dbReference type="InterPro" id="IPR051201">
    <property type="entry name" value="Chloro_Bact_Ser_Proteases"/>
</dbReference>
<keyword evidence="5" id="KW-1133">Transmembrane helix</keyword>
<keyword evidence="2 7" id="KW-0645">Protease</keyword>
<dbReference type="InterPro" id="IPR001940">
    <property type="entry name" value="Peptidase_S1C"/>
</dbReference>
<dbReference type="GO" id="GO:0004252">
    <property type="term" value="F:serine-type endopeptidase activity"/>
    <property type="evidence" value="ECO:0007669"/>
    <property type="project" value="InterPro"/>
</dbReference>
<feature type="transmembrane region" description="Helical" evidence="5">
    <location>
        <begin position="101"/>
        <end position="126"/>
    </location>
</feature>
<accession>A0A6N2RVN6</accession>
<protein>
    <submittedName>
        <fullName evidence="7">Serine protease HtrA</fullName>
    </submittedName>
</protein>
<keyword evidence="3" id="KW-0378">Hydrolase</keyword>
<dbReference type="SMART" id="SM00228">
    <property type="entry name" value="PDZ"/>
    <property type="match status" value="1"/>
</dbReference>
<dbReference type="PANTHER" id="PTHR43343">
    <property type="entry name" value="PEPTIDASE S12"/>
    <property type="match status" value="1"/>
</dbReference>
<evidence type="ECO:0000256" key="3">
    <source>
        <dbReference type="ARBA" id="ARBA00022801"/>
    </source>
</evidence>
<dbReference type="AlphaFoldDB" id="A0A6N2RVN6"/>
<evidence type="ECO:0000256" key="2">
    <source>
        <dbReference type="ARBA" id="ARBA00022670"/>
    </source>
</evidence>
<dbReference type="InterPro" id="IPR036034">
    <property type="entry name" value="PDZ_sf"/>
</dbReference>
<dbReference type="PANTHER" id="PTHR43343:SF3">
    <property type="entry name" value="PROTEASE DO-LIKE 8, CHLOROPLASTIC"/>
    <property type="match status" value="1"/>
</dbReference>
<gene>
    <name evidence="7" type="primary">htrA</name>
    <name evidence="7" type="ORF">BHLFYP23_01779</name>
</gene>
<sequence length="532" mass="56420">MSDEYNNTNEEMENGSLNENQNENKETRQEPGEIPTPENPCYARSYKKEEAGSDDMKIEEPKMEEQKQEEKKEYQPYQFSAPNQPQQPKKKKQSSGLAKKLGMTAAVAAVFGLVAGGVFLGVNYVGNEVVRPEKVQIDNTPVTDGKTVEGADAINNIETTGNTVADVAKNVMPSIVAITGISIQEIPNYFGFGVQAQTVPSSGSGIIVGQNDEELLIATNNHVVADTESITVCFTNQDGTAASTGENNLEDTAATDENSTDLEAGTAVEAQIKGTDADNDLAVIAVKIADIPADVLSQIKVATIGSSDDMIIGEQVVAIGNALGYGQSVTSGYVSALNKRVSSDNIDSTFIQTDAAINPGNSGGALLNMKGELVGINSSKIASNEVEGMGFAIPISRAEPILDNLMSKKTRSKVEDENKAAYLGITCKNVTAEASQMYNMPTGVFVDSVVEDGPAEEAGIQAGDIIRKIDGTSISTNEGLIEQLQYYEAGEEIDFVVSRANGGEYKEETITVELGAKKDAPSTSGNPILGNR</sequence>
<dbReference type="InterPro" id="IPR009003">
    <property type="entry name" value="Peptidase_S1_PA"/>
</dbReference>
<feature type="compositionally biased region" description="Polar residues" evidence="4">
    <location>
        <begin position="1"/>
        <end position="21"/>
    </location>
</feature>
<evidence type="ECO:0000256" key="1">
    <source>
        <dbReference type="ARBA" id="ARBA00010541"/>
    </source>
</evidence>
<dbReference type="PRINTS" id="PR00834">
    <property type="entry name" value="PROTEASES2C"/>
</dbReference>
<feature type="compositionally biased region" description="Basic and acidic residues" evidence="4">
    <location>
        <begin position="46"/>
        <end position="74"/>
    </location>
</feature>
<dbReference type="Pfam" id="PF13180">
    <property type="entry name" value="PDZ_2"/>
    <property type="match status" value="1"/>
</dbReference>
<dbReference type="SUPFAM" id="SSF50156">
    <property type="entry name" value="PDZ domain-like"/>
    <property type="match status" value="1"/>
</dbReference>
<dbReference type="GO" id="GO:0006508">
    <property type="term" value="P:proteolysis"/>
    <property type="evidence" value="ECO:0007669"/>
    <property type="project" value="UniProtKB-KW"/>
</dbReference>
<name>A0A6N2RVN6_BLAHA</name>
<comment type="similarity">
    <text evidence="1">Belongs to the peptidase S1C family.</text>
</comment>
<evidence type="ECO:0000256" key="5">
    <source>
        <dbReference type="SAM" id="Phobius"/>
    </source>
</evidence>
<evidence type="ECO:0000256" key="4">
    <source>
        <dbReference type="SAM" id="MobiDB-lite"/>
    </source>
</evidence>
<dbReference type="RefSeq" id="WP_156341963.1">
    <property type="nucleotide sequence ID" value="NZ_CACRSY010000006.1"/>
</dbReference>
<dbReference type="InterPro" id="IPR001478">
    <property type="entry name" value="PDZ"/>
</dbReference>
<feature type="region of interest" description="Disordered" evidence="4">
    <location>
        <begin position="1"/>
        <end position="74"/>
    </location>
</feature>
<organism evidence="7">
    <name type="scientific">Blautia hansenii</name>
    <name type="common">Ruminococcus hansenii</name>
    <dbReference type="NCBI Taxonomy" id="1322"/>
    <lineage>
        <taxon>Bacteria</taxon>
        <taxon>Bacillati</taxon>
        <taxon>Bacillota</taxon>
        <taxon>Clostridia</taxon>
        <taxon>Lachnospirales</taxon>
        <taxon>Lachnospiraceae</taxon>
        <taxon>Blautia</taxon>
    </lineage>
</organism>
<proteinExistence type="inferred from homology"/>
<evidence type="ECO:0000259" key="6">
    <source>
        <dbReference type="PROSITE" id="PS50106"/>
    </source>
</evidence>
<feature type="compositionally biased region" description="Basic and acidic residues" evidence="4">
    <location>
        <begin position="22"/>
        <end position="31"/>
    </location>
</feature>
<dbReference type="EMBL" id="CACRSY010000006">
    <property type="protein sequence ID" value="VYS84231.1"/>
    <property type="molecule type" value="Genomic_DNA"/>
</dbReference>
<evidence type="ECO:0000313" key="7">
    <source>
        <dbReference type="EMBL" id="VYS84231.1"/>
    </source>
</evidence>
<feature type="domain" description="PDZ" evidence="6">
    <location>
        <begin position="411"/>
        <end position="489"/>
    </location>
</feature>
<dbReference type="SUPFAM" id="SSF50494">
    <property type="entry name" value="Trypsin-like serine proteases"/>
    <property type="match status" value="1"/>
</dbReference>